<dbReference type="Pfam" id="PF21230">
    <property type="entry name" value="Nakanori"/>
    <property type="match status" value="1"/>
</dbReference>
<evidence type="ECO:0000313" key="3">
    <source>
        <dbReference type="Proteomes" id="UP000813462"/>
    </source>
</evidence>
<keyword evidence="1" id="KW-1133">Transmembrane helix</keyword>
<dbReference type="PANTHER" id="PTHR36482:SF5">
    <property type="entry name" value="23 KDA JASMONATE-INDUCED PROTEIN-LIKE"/>
    <property type="match status" value="1"/>
</dbReference>
<dbReference type="AlphaFoldDB" id="A0A978VM18"/>
<feature type="transmembrane region" description="Helical" evidence="1">
    <location>
        <begin position="146"/>
        <end position="170"/>
    </location>
</feature>
<dbReference type="EMBL" id="JAEACU010000003">
    <property type="protein sequence ID" value="KAH7536593.1"/>
    <property type="molecule type" value="Genomic_DNA"/>
</dbReference>
<comment type="caution">
    <text evidence="2">The sequence shown here is derived from an EMBL/GenBank/DDBJ whole genome shotgun (WGS) entry which is preliminary data.</text>
</comment>
<keyword evidence="1" id="KW-0812">Transmembrane</keyword>
<keyword evidence="1" id="KW-0472">Membrane</keyword>
<evidence type="ECO:0000313" key="2">
    <source>
        <dbReference type="EMBL" id="KAH7536593.1"/>
    </source>
</evidence>
<sequence length="176" mass="19783">MAVALTVERSPLLARIVGDGWERGRCDGYLADENCFEVGDGVERASNVFGEPVTNETVRKYFPNKQVITRKERAYLAYNLREAERKNEKADAYALKLLREKYSDGIATLVTIYNAIGDTLTYVKEHDFSGHIGEPTYLRQIQNGQWAAFIHVVGSFVLFCTVATTMMKVVEKSMSG</sequence>
<dbReference type="PANTHER" id="PTHR36482">
    <property type="entry name" value="OSJNBA0024J22.15 PROTEIN"/>
    <property type="match status" value="1"/>
</dbReference>
<evidence type="ECO:0000256" key="1">
    <source>
        <dbReference type="SAM" id="Phobius"/>
    </source>
</evidence>
<proteinExistence type="predicted"/>
<dbReference type="Proteomes" id="UP000813462">
    <property type="component" value="Unassembled WGS sequence"/>
</dbReference>
<accession>A0A978VM18</accession>
<dbReference type="InterPro" id="IPR053085">
    <property type="entry name" value="Jasmonate-induced_protein"/>
</dbReference>
<organism evidence="2 3">
    <name type="scientific">Ziziphus jujuba var. spinosa</name>
    <dbReference type="NCBI Taxonomy" id="714518"/>
    <lineage>
        <taxon>Eukaryota</taxon>
        <taxon>Viridiplantae</taxon>
        <taxon>Streptophyta</taxon>
        <taxon>Embryophyta</taxon>
        <taxon>Tracheophyta</taxon>
        <taxon>Spermatophyta</taxon>
        <taxon>Magnoliopsida</taxon>
        <taxon>eudicotyledons</taxon>
        <taxon>Gunneridae</taxon>
        <taxon>Pentapetalae</taxon>
        <taxon>rosids</taxon>
        <taxon>fabids</taxon>
        <taxon>Rosales</taxon>
        <taxon>Rhamnaceae</taxon>
        <taxon>Paliureae</taxon>
        <taxon>Ziziphus</taxon>
    </lineage>
</organism>
<dbReference type="InterPro" id="IPR049065">
    <property type="entry name" value="Nakanori"/>
</dbReference>
<gene>
    <name evidence="2" type="ORF">FEM48_Zijuj03G0001300</name>
</gene>
<protein>
    <submittedName>
        <fullName evidence="2">Uncharacterized protein</fullName>
    </submittedName>
</protein>
<reference evidence="2" key="1">
    <citation type="journal article" date="2021" name="Front. Plant Sci.">
        <title>Chromosome-Scale Genome Assembly for Chinese Sour Jujube and Insights Into Its Genome Evolution and Domestication Signature.</title>
        <authorList>
            <person name="Shen L.-Y."/>
            <person name="Luo H."/>
            <person name="Wang X.-L."/>
            <person name="Wang X.-M."/>
            <person name="Qiu X.-J."/>
            <person name="Liu H."/>
            <person name="Zhou S.-S."/>
            <person name="Jia K.-H."/>
            <person name="Nie S."/>
            <person name="Bao Y.-T."/>
            <person name="Zhang R.-G."/>
            <person name="Yun Q.-Z."/>
            <person name="Chai Y.-H."/>
            <person name="Lu J.-Y."/>
            <person name="Li Y."/>
            <person name="Zhao S.-W."/>
            <person name="Mao J.-F."/>
            <person name="Jia S.-G."/>
            <person name="Mao Y.-M."/>
        </authorList>
    </citation>
    <scope>NUCLEOTIDE SEQUENCE</scope>
    <source>
        <strain evidence="2">AT0</strain>
        <tissue evidence="2">Leaf</tissue>
    </source>
</reference>
<name>A0A978VM18_ZIZJJ</name>